<reference evidence="1" key="1">
    <citation type="submission" date="2021-02" db="EMBL/GenBank/DDBJ databases">
        <authorList>
            <person name="Nowell W R."/>
        </authorList>
    </citation>
    <scope>NUCLEOTIDE SEQUENCE</scope>
</reference>
<organism evidence="1 5">
    <name type="scientific">Rotaria sordida</name>
    <dbReference type="NCBI Taxonomy" id="392033"/>
    <lineage>
        <taxon>Eukaryota</taxon>
        <taxon>Metazoa</taxon>
        <taxon>Spiralia</taxon>
        <taxon>Gnathifera</taxon>
        <taxon>Rotifera</taxon>
        <taxon>Eurotatoria</taxon>
        <taxon>Bdelloidea</taxon>
        <taxon>Philodinida</taxon>
        <taxon>Philodinidae</taxon>
        <taxon>Rotaria</taxon>
    </lineage>
</organism>
<dbReference type="InterPro" id="IPR026092">
    <property type="entry name" value="RAI2/SOBP"/>
</dbReference>
<comment type="caution">
    <text evidence="1">The sequence shown here is derived from an EMBL/GenBank/DDBJ whole genome shotgun (WGS) entry which is preliminary data.</text>
</comment>
<evidence type="ECO:0000313" key="6">
    <source>
        <dbReference type="Proteomes" id="UP000663870"/>
    </source>
</evidence>
<gene>
    <name evidence="4" type="ORF">FNK824_LOCUS20233</name>
    <name evidence="3" type="ORF">JXQ802_LOCUS36244</name>
    <name evidence="1" type="ORF">PYM288_LOCUS1594</name>
    <name evidence="2" type="ORF">SEV965_LOCUS30837</name>
</gene>
<dbReference type="GO" id="GO:0048513">
    <property type="term" value="P:animal organ development"/>
    <property type="evidence" value="ECO:0007669"/>
    <property type="project" value="TreeGrafter"/>
</dbReference>
<dbReference type="EMBL" id="CAJNOH010000008">
    <property type="protein sequence ID" value="CAF0741686.1"/>
    <property type="molecule type" value="Genomic_DNA"/>
</dbReference>
<evidence type="ECO:0000313" key="4">
    <source>
        <dbReference type="EMBL" id="CAF3894429.1"/>
    </source>
</evidence>
<evidence type="ECO:0000313" key="2">
    <source>
        <dbReference type="EMBL" id="CAF1389305.1"/>
    </source>
</evidence>
<dbReference type="PANTHER" id="PTHR23186">
    <property type="entry name" value="RETINOIC ACID-INDUCED PROTEIN 2"/>
    <property type="match status" value="1"/>
</dbReference>
<proteinExistence type="predicted"/>
<dbReference type="AlphaFoldDB" id="A0A813NQN5"/>
<dbReference type="Proteomes" id="UP000663870">
    <property type="component" value="Unassembled WGS sequence"/>
</dbReference>
<name>A0A813NQN5_9BILA</name>
<accession>A0A813NQN5</accession>
<dbReference type="PANTHER" id="PTHR23186:SF4">
    <property type="entry name" value="GH22790P"/>
    <property type="match status" value="1"/>
</dbReference>
<evidence type="ECO:0000313" key="1">
    <source>
        <dbReference type="EMBL" id="CAF0741686.1"/>
    </source>
</evidence>
<dbReference type="Proteomes" id="UP000663854">
    <property type="component" value="Unassembled WGS sequence"/>
</dbReference>
<protein>
    <submittedName>
        <fullName evidence="1">Uncharacterized protein</fullName>
    </submittedName>
</protein>
<dbReference type="Proteomes" id="UP000663889">
    <property type="component" value="Unassembled WGS sequence"/>
</dbReference>
<dbReference type="GO" id="GO:0005634">
    <property type="term" value="C:nucleus"/>
    <property type="evidence" value="ECO:0007669"/>
    <property type="project" value="TreeGrafter"/>
</dbReference>
<dbReference type="EMBL" id="CAJOBE010003673">
    <property type="protein sequence ID" value="CAF3894429.1"/>
    <property type="molecule type" value="Genomic_DNA"/>
</dbReference>
<evidence type="ECO:0000313" key="5">
    <source>
        <dbReference type="Proteomes" id="UP000663854"/>
    </source>
</evidence>
<dbReference type="EMBL" id="CAJNOL010001846">
    <property type="protein sequence ID" value="CAF1427678.1"/>
    <property type="molecule type" value="Genomic_DNA"/>
</dbReference>
<dbReference type="EMBL" id="CAJNOU010003414">
    <property type="protein sequence ID" value="CAF1389305.1"/>
    <property type="molecule type" value="Genomic_DNA"/>
</dbReference>
<evidence type="ECO:0000313" key="3">
    <source>
        <dbReference type="EMBL" id="CAF1427678.1"/>
    </source>
</evidence>
<sequence length="272" mass="31559">MKTNIEIKNEPNEIQVKDFFYDYNQIKKFKINSTNNSITNKFVNQEQELSICIWCQKLGSKSFTLYNDNDGSKRLCSEICFNQYRRASFKKNKDKKLLKTYQTIKIRSTNCSISDKISKSIISENEHNHQRKILSSYPHSSSRITKINTNEISRRLSPLSSSSSRFLPPTSTNLNHFQYPFVTIPSVQQLPSSLPLRTTSSTLFPISTNYTCILPNFIPLPIPIPFYFPIHLSNAQFSTNIINQECQTEIRNNINSCPINQEQQQKIRRISI</sequence>
<keyword evidence="6" id="KW-1185">Reference proteome</keyword>
<dbReference type="Proteomes" id="UP000663874">
    <property type="component" value="Unassembled WGS sequence"/>
</dbReference>